<sequence>MAVLHRALFTWFIALLFLILLVLRLDGKAQWNWFIIFIPLWLFDVILLAYIGFNMLIHCKNGYDRNEMTMLRKVCFLVATIFKLVFEILVCVRFQYKQTLSLYIVAGPAWALLLMAIGETSRSLFNLLFP</sequence>
<protein>
    <recommendedName>
        <fullName evidence="4">Transmembrane protein 60</fullName>
    </recommendedName>
</protein>
<dbReference type="AlphaFoldDB" id="A0AAD9JTM9"/>
<feature type="transmembrane region" description="Helical" evidence="1">
    <location>
        <begin position="7"/>
        <end position="25"/>
    </location>
</feature>
<evidence type="ECO:0000313" key="3">
    <source>
        <dbReference type="Proteomes" id="UP001209878"/>
    </source>
</evidence>
<comment type="caution">
    <text evidence="2">The sequence shown here is derived from an EMBL/GenBank/DDBJ whole genome shotgun (WGS) entry which is preliminary data.</text>
</comment>
<evidence type="ECO:0000256" key="1">
    <source>
        <dbReference type="SAM" id="Phobius"/>
    </source>
</evidence>
<accession>A0AAD9JTM9</accession>
<dbReference type="Pfam" id="PF10269">
    <property type="entry name" value="Tmemb_185A"/>
    <property type="match status" value="1"/>
</dbReference>
<keyword evidence="1" id="KW-0472">Membrane</keyword>
<keyword evidence="1" id="KW-0812">Transmembrane</keyword>
<keyword evidence="1" id="KW-1133">Transmembrane helix</keyword>
<dbReference type="PANTHER" id="PTHR13568">
    <property type="entry name" value="FAM11A, B PROTEIN"/>
    <property type="match status" value="1"/>
</dbReference>
<evidence type="ECO:0000313" key="2">
    <source>
        <dbReference type="EMBL" id="KAK2158465.1"/>
    </source>
</evidence>
<evidence type="ECO:0008006" key="4">
    <source>
        <dbReference type="Google" id="ProtNLM"/>
    </source>
</evidence>
<dbReference type="PANTHER" id="PTHR13568:SF4">
    <property type="entry name" value="TRANSMEMBRANE PROTEIN 60"/>
    <property type="match status" value="1"/>
</dbReference>
<name>A0AAD9JTM9_RIDPI</name>
<feature type="transmembrane region" description="Helical" evidence="1">
    <location>
        <begin position="31"/>
        <end position="53"/>
    </location>
</feature>
<feature type="transmembrane region" description="Helical" evidence="1">
    <location>
        <begin position="102"/>
        <end position="118"/>
    </location>
</feature>
<keyword evidence="3" id="KW-1185">Reference proteome</keyword>
<dbReference type="EMBL" id="JAODUO010001795">
    <property type="protein sequence ID" value="KAK2158465.1"/>
    <property type="molecule type" value="Genomic_DNA"/>
</dbReference>
<dbReference type="InterPro" id="IPR019396">
    <property type="entry name" value="TM_Fragile-X-F-assoc"/>
</dbReference>
<proteinExistence type="predicted"/>
<organism evidence="2 3">
    <name type="scientific">Ridgeia piscesae</name>
    <name type="common">Tubeworm</name>
    <dbReference type="NCBI Taxonomy" id="27915"/>
    <lineage>
        <taxon>Eukaryota</taxon>
        <taxon>Metazoa</taxon>
        <taxon>Spiralia</taxon>
        <taxon>Lophotrochozoa</taxon>
        <taxon>Annelida</taxon>
        <taxon>Polychaeta</taxon>
        <taxon>Sedentaria</taxon>
        <taxon>Canalipalpata</taxon>
        <taxon>Sabellida</taxon>
        <taxon>Siboglinidae</taxon>
        <taxon>Ridgeia</taxon>
    </lineage>
</organism>
<dbReference type="Proteomes" id="UP001209878">
    <property type="component" value="Unassembled WGS sequence"/>
</dbReference>
<gene>
    <name evidence="2" type="ORF">NP493_1786g00032</name>
</gene>
<reference evidence="2" key="1">
    <citation type="journal article" date="2023" name="Mol. Biol. Evol.">
        <title>Third-Generation Sequencing Reveals the Adaptive Role of the Epigenome in Three Deep-Sea Polychaetes.</title>
        <authorList>
            <person name="Perez M."/>
            <person name="Aroh O."/>
            <person name="Sun Y."/>
            <person name="Lan Y."/>
            <person name="Juniper S.K."/>
            <person name="Young C.R."/>
            <person name="Angers B."/>
            <person name="Qian P.Y."/>
        </authorList>
    </citation>
    <scope>NUCLEOTIDE SEQUENCE</scope>
    <source>
        <strain evidence="2">R07B-5</strain>
    </source>
</reference>
<feature type="transmembrane region" description="Helical" evidence="1">
    <location>
        <begin position="74"/>
        <end position="96"/>
    </location>
</feature>